<feature type="transmembrane region" description="Helical" evidence="9">
    <location>
        <begin position="7"/>
        <end position="26"/>
    </location>
</feature>
<keyword evidence="3 9" id="KW-1003">Cell membrane</keyword>
<feature type="domain" description="Protein translocase subunit SecDF P1" evidence="11">
    <location>
        <begin position="96"/>
        <end position="154"/>
    </location>
</feature>
<feature type="transmembrane region" description="Helical" evidence="9">
    <location>
        <begin position="398"/>
        <end position="416"/>
    </location>
</feature>
<reference evidence="13 14" key="1">
    <citation type="submission" date="2017-09" db="EMBL/GenBank/DDBJ databases">
        <title>Depth-based differentiation of microbial function through sediment-hosted aquifers and enrichment of novel symbionts in the deep terrestrial subsurface.</title>
        <authorList>
            <person name="Probst A.J."/>
            <person name="Ladd B."/>
            <person name="Jarett J.K."/>
            <person name="Geller-Mcgrath D.E."/>
            <person name="Sieber C.M."/>
            <person name="Emerson J.B."/>
            <person name="Anantharaman K."/>
            <person name="Thomas B.C."/>
            <person name="Malmstrom R."/>
            <person name="Stieglmeier M."/>
            <person name="Klingl A."/>
            <person name="Woyke T."/>
            <person name="Ryan C.M."/>
            <person name="Banfield J.F."/>
        </authorList>
    </citation>
    <scope>NUCLEOTIDE SEQUENCE [LARGE SCALE GENOMIC DNA]</scope>
    <source>
        <strain evidence="13">CG22_combo_CG10-13_8_21_14_all_39_12</strain>
    </source>
</reference>
<dbReference type="HAMAP" id="MF_01463_B">
    <property type="entry name" value="SecD_B"/>
    <property type="match status" value="1"/>
</dbReference>
<feature type="domain" description="Protein export membrane protein SecD/SecF C-terminal" evidence="10">
    <location>
        <begin position="274"/>
        <end position="450"/>
    </location>
</feature>
<dbReference type="AlphaFoldDB" id="A0A2H0BF73"/>
<feature type="transmembrane region" description="Helical" evidence="9">
    <location>
        <begin position="318"/>
        <end position="338"/>
    </location>
</feature>
<evidence type="ECO:0000259" key="12">
    <source>
        <dbReference type="Pfam" id="PF22599"/>
    </source>
</evidence>
<dbReference type="InterPro" id="IPR005791">
    <property type="entry name" value="SecD"/>
</dbReference>
<comment type="function">
    <text evidence="9">Part of the Sec protein translocase complex. Interacts with the SecYEG preprotein conducting channel. SecDF uses the proton motive force (PMF) to complete protein translocation after the ATP-dependent function of SecA.</text>
</comment>
<dbReference type="Pfam" id="PF02355">
    <property type="entry name" value="SecD_SecF_C"/>
    <property type="match status" value="1"/>
</dbReference>
<evidence type="ECO:0000256" key="2">
    <source>
        <dbReference type="ARBA" id="ARBA00022448"/>
    </source>
</evidence>
<evidence type="ECO:0000313" key="14">
    <source>
        <dbReference type="Proteomes" id="UP000228495"/>
    </source>
</evidence>
<organism evidence="13 14">
    <name type="scientific">candidate division WWE3 bacterium CG22_combo_CG10-13_8_21_14_all_39_12</name>
    <dbReference type="NCBI Taxonomy" id="1975094"/>
    <lineage>
        <taxon>Bacteria</taxon>
        <taxon>Katanobacteria</taxon>
    </lineage>
</organism>
<keyword evidence="7 9" id="KW-0811">Translocation</keyword>
<feature type="transmembrane region" description="Helical" evidence="9">
    <location>
        <begin position="344"/>
        <end position="365"/>
    </location>
</feature>
<dbReference type="PANTHER" id="PTHR30081">
    <property type="entry name" value="PROTEIN-EXPORT MEMBRANE PROTEIN SEC"/>
    <property type="match status" value="1"/>
</dbReference>
<dbReference type="Proteomes" id="UP000228495">
    <property type="component" value="Unassembled WGS sequence"/>
</dbReference>
<evidence type="ECO:0000256" key="8">
    <source>
        <dbReference type="ARBA" id="ARBA00023136"/>
    </source>
</evidence>
<keyword evidence="4 9" id="KW-0812">Transmembrane</keyword>
<keyword evidence="8 9" id="KW-0472">Membrane</keyword>
<name>A0A2H0BF73_UNCKA</name>
<proteinExistence type="inferred from homology"/>
<dbReference type="GO" id="GO:0015450">
    <property type="term" value="F:protein-transporting ATPase activity"/>
    <property type="evidence" value="ECO:0007669"/>
    <property type="project" value="InterPro"/>
</dbReference>
<comment type="subcellular location">
    <subcellularLocation>
        <location evidence="1 9">Cell membrane</location>
        <topology evidence="1 9">Multi-pass membrane protein</topology>
    </subcellularLocation>
</comment>
<dbReference type="InterPro" id="IPR055344">
    <property type="entry name" value="SecD_SecF_C_bact"/>
</dbReference>
<evidence type="ECO:0000313" key="13">
    <source>
        <dbReference type="EMBL" id="PIP56332.1"/>
    </source>
</evidence>
<sequence>MKNKSTWLWITVIVTTFAVLMVLPRFSVNIDQTLGSLPIKIDQEFGEYDINVNLFGLHFSRDLRFLPGLDLQGGTQVTLEADMSNVDSTLRNDALESVQSIISRRVNFLGVTEPNIYTSVSGDSYRIIVELPGISDEQSVIDTIGQTAQLDFREEFPVDEVNPDLPAEEQEWKKTELTGEYLDRALVVYDPNTGFPAVQLTFDSQGAELFEEVTRRSIDKSLAIFLDDRPVTIATVSQAISGGVATISRSGGYPIEEAKALVVQLNAGALPAPVSVISQNTVGPTLGQETVQKSVIAGLVGILLVAIFMIINYRLFGFLSVISLLIYGVITLAVYKYIPVTLTLSGLTGFVLSFGMAVDSNILIFERIREEQRIGRATKEAINVGFTRAWESIRDANTATLITVFILFNPFDWSFLVTSGTVRGFAVTLGIGVVLSLFTGVKVTKTLIYNFYPMVSGEKEKNKK</sequence>
<dbReference type="InterPro" id="IPR022813">
    <property type="entry name" value="SecD/SecF_arch_bac"/>
</dbReference>
<comment type="similarity">
    <text evidence="9">Belongs to the SecD/SecF family. SecD subfamily.</text>
</comment>
<dbReference type="GO" id="GO:0065002">
    <property type="term" value="P:intracellular protein transmembrane transport"/>
    <property type="evidence" value="ECO:0007669"/>
    <property type="project" value="UniProtKB-UniRule"/>
</dbReference>
<protein>
    <recommendedName>
        <fullName evidence="9">Protein translocase subunit SecD</fullName>
    </recommendedName>
</protein>
<evidence type="ECO:0000259" key="11">
    <source>
        <dbReference type="Pfam" id="PF21760"/>
    </source>
</evidence>
<feature type="domain" description="SecDF P1 head subdomain" evidence="12">
    <location>
        <begin position="173"/>
        <end position="272"/>
    </location>
</feature>
<evidence type="ECO:0000256" key="9">
    <source>
        <dbReference type="HAMAP-Rule" id="MF_01463"/>
    </source>
</evidence>
<evidence type="ECO:0000256" key="4">
    <source>
        <dbReference type="ARBA" id="ARBA00022692"/>
    </source>
</evidence>
<dbReference type="InterPro" id="IPR022646">
    <property type="entry name" value="SecD/SecF_CS"/>
</dbReference>
<evidence type="ECO:0000256" key="7">
    <source>
        <dbReference type="ARBA" id="ARBA00023010"/>
    </source>
</evidence>
<keyword evidence="5 9" id="KW-0653">Protein transport</keyword>
<dbReference type="GO" id="GO:0006605">
    <property type="term" value="P:protein targeting"/>
    <property type="evidence" value="ECO:0007669"/>
    <property type="project" value="UniProtKB-UniRule"/>
</dbReference>
<dbReference type="Gene3D" id="3.30.70.3220">
    <property type="match status" value="1"/>
</dbReference>
<feature type="transmembrane region" description="Helical" evidence="9">
    <location>
        <begin position="422"/>
        <end position="441"/>
    </location>
</feature>
<dbReference type="InterPro" id="IPR048634">
    <property type="entry name" value="SecD_SecF_C"/>
</dbReference>
<dbReference type="EMBL" id="PCSU01000062">
    <property type="protein sequence ID" value="PIP56332.1"/>
    <property type="molecule type" value="Genomic_DNA"/>
</dbReference>
<feature type="transmembrane region" description="Helical" evidence="9">
    <location>
        <begin position="294"/>
        <end position="311"/>
    </location>
</feature>
<dbReference type="InterPro" id="IPR048631">
    <property type="entry name" value="SecD_1st"/>
</dbReference>
<dbReference type="GO" id="GO:0005886">
    <property type="term" value="C:plasma membrane"/>
    <property type="evidence" value="ECO:0007669"/>
    <property type="project" value="UniProtKB-SubCell"/>
</dbReference>
<evidence type="ECO:0000256" key="3">
    <source>
        <dbReference type="ARBA" id="ARBA00022475"/>
    </source>
</evidence>
<keyword evidence="6 9" id="KW-1133">Transmembrane helix</keyword>
<evidence type="ECO:0000256" key="1">
    <source>
        <dbReference type="ARBA" id="ARBA00004651"/>
    </source>
</evidence>
<evidence type="ECO:0000256" key="5">
    <source>
        <dbReference type="ARBA" id="ARBA00022927"/>
    </source>
</evidence>
<keyword evidence="2 9" id="KW-0813">Transport</keyword>
<accession>A0A2H0BF73</accession>
<evidence type="ECO:0000259" key="10">
    <source>
        <dbReference type="Pfam" id="PF02355"/>
    </source>
</evidence>
<dbReference type="InterPro" id="IPR054384">
    <property type="entry name" value="SecDF_P1_head"/>
</dbReference>
<dbReference type="Pfam" id="PF07549">
    <property type="entry name" value="Sec_GG"/>
    <property type="match status" value="1"/>
</dbReference>
<dbReference type="PANTHER" id="PTHR30081:SF1">
    <property type="entry name" value="PROTEIN TRANSLOCASE SUBUNIT SECD"/>
    <property type="match status" value="1"/>
</dbReference>
<gene>
    <name evidence="9 13" type="primary">secD</name>
    <name evidence="13" type="ORF">COX05_03630</name>
</gene>
<comment type="subunit">
    <text evidence="9">Forms a complex with SecF. Part of the essential Sec protein translocation apparatus which comprises SecA, SecYEG and auxiliary proteins SecDF. Other proteins may also be involved.</text>
</comment>
<dbReference type="NCBIfam" id="TIGR01129">
    <property type="entry name" value="secD"/>
    <property type="match status" value="1"/>
</dbReference>
<comment type="caution">
    <text evidence="13">The sequence shown here is derived from an EMBL/GenBank/DDBJ whole genome shotgun (WGS) entry which is preliminary data.</text>
</comment>
<dbReference type="Gene3D" id="1.20.1640.10">
    <property type="entry name" value="Multidrug efflux transporter AcrB transmembrane domain"/>
    <property type="match status" value="1"/>
</dbReference>
<evidence type="ECO:0000256" key="6">
    <source>
        <dbReference type="ARBA" id="ARBA00022989"/>
    </source>
</evidence>
<dbReference type="NCBIfam" id="TIGR00916">
    <property type="entry name" value="2A0604s01"/>
    <property type="match status" value="1"/>
</dbReference>
<dbReference type="Pfam" id="PF22599">
    <property type="entry name" value="SecDF_P1_head"/>
    <property type="match status" value="1"/>
</dbReference>
<dbReference type="SUPFAM" id="SSF82866">
    <property type="entry name" value="Multidrug efflux transporter AcrB transmembrane domain"/>
    <property type="match status" value="1"/>
</dbReference>
<dbReference type="GO" id="GO:0043952">
    <property type="term" value="P:protein transport by the Sec complex"/>
    <property type="evidence" value="ECO:0007669"/>
    <property type="project" value="UniProtKB-UniRule"/>
</dbReference>
<dbReference type="Pfam" id="PF21760">
    <property type="entry name" value="SecD_1st"/>
    <property type="match status" value="1"/>
</dbReference>